<dbReference type="InterPro" id="IPR001216">
    <property type="entry name" value="P-phosphate_BS"/>
</dbReference>
<dbReference type="OMA" id="YISIAHR"/>
<dbReference type="EC" id="4.2.1.22" evidence="4 13"/>
<dbReference type="FunFam" id="3.40.50.1100:FF:000118">
    <property type="entry name" value="Related to CYS4-cystathionine beta-synthase"/>
    <property type="match status" value="1"/>
</dbReference>
<keyword evidence="6 12" id="KW-0129">CBS domain</keyword>
<comment type="catalytic activity">
    <reaction evidence="11 13">
        <text>L-homocysteine + L-serine = L,L-cystathionine + H2O</text>
        <dbReference type="Rhea" id="RHEA:10112"/>
        <dbReference type="ChEBI" id="CHEBI:15377"/>
        <dbReference type="ChEBI" id="CHEBI:33384"/>
        <dbReference type="ChEBI" id="CHEBI:58161"/>
        <dbReference type="ChEBI" id="CHEBI:58199"/>
        <dbReference type="EC" id="4.2.1.22"/>
    </reaction>
</comment>
<protein>
    <recommendedName>
        <fullName evidence="9 13">Cystathionine beta-synthase</fullName>
        <ecNumber evidence="4 13">4.2.1.22</ecNumber>
    </recommendedName>
</protein>
<dbReference type="SUPFAM" id="SSF53686">
    <property type="entry name" value="Tryptophan synthase beta subunit-like PLP-dependent enzymes"/>
    <property type="match status" value="1"/>
</dbReference>
<dbReference type="CDD" id="cd01561">
    <property type="entry name" value="CBS_like"/>
    <property type="match status" value="1"/>
</dbReference>
<dbReference type="PROSITE" id="PS51371">
    <property type="entry name" value="CBS"/>
    <property type="match status" value="1"/>
</dbReference>
<dbReference type="KEGG" id="aqu:100634898"/>
<dbReference type="PANTHER" id="PTHR10314">
    <property type="entry name" value="CYSTATHIONINE BETA-SYNTHASE"/>
    <property type="match status" value="1"/>
</dbReference>
<dbReference type="Gene3D" id="3.10.580.10">
    <property type="entry name" value="CBS-domain"/>
    <property type="match status" value="1"/>
</dbReference>
<dbReference type="InterPro" id="IPR036052">
    <property type="entry name" value="TrpB-like_PALP_sf"/>
</dbReference>
<dbReference type="EnsemblMetazoa" id="XM_003387051.3">
    <property type="protein sequence ID" value="XP_003387099.1"/>
    <property type="gene ID" value="LOC100634898"/>
</dbReference>
<dbReference type="AlphaFoldDB" id="A0A1X7URA7"/>
<dbReference type="eggNOG" id="KOG1252">
    <property type="taxonomic scope" value="Eukaryota"/>
</dbReference>
<reference evidence="16" key="1">
    <citation type="journal article" date="2010" name="Nature">
        <title>The Amphimedon queenslandica genome and the evolution of animal complexity.</title>
        <authorList>
            <person name="Srivastava M."/>
            <person name="Simakov O."/>
            <person name="Chapman J."/>
            <person name="Fahey B."/>
            <person name="Gauthier M.E."/>
            <person name="Mitros T."/>
            <person name="Richards G.S."/>
            <person name="Conaco C."/>
            <person name="Dacre M."/>
            <person name="Hellsten U."/>
            <person name="Larroux C."/>
            <person name="Putnam N.H."/>
            <person name="Stanke M."/>
            <person name="Adamska M."/>
            <person name="Darling A."/>
            <person name="Degnan S.M."/>
            <person name="Oakley T.H."/>
            <person name="Plachetzki D.C."/>
            <person name="Zhai Y."/>
            <person name="Adamski M."/>
            <person name="Calcino A."/>
            <person name="Cummins S.F."/>
            <person name="Goodstein D.M."/>
            <person name="Harris C."/>
            <person name="Jackson D.J."/>
            <person name="Leys S.P."/>
            <person name="Shu S."/>
            <person name="Woodcroft B.J."/>
            <person name="Vervoort M."/>
            <person name="Kosik K.S."/>
            <person name="Manning G."/>
            <person name="Degnan B.M."/>
            <person name="Rokhsar D.S."/>
        </authorList>
    </citation>
    <scope>NUCLEOTIDE SEQUENCE [LARGE SCALE GENOMIC DNA]</scope>
</reference>
<dbReference type="GO" id="GO:0006535">
    <property type="term" value="P:cysteine biosynthetic process from serine"/>
    <property type="evidence" value="ECO:0007669"/>
    <property type="project" value="UniProtKB-UniRule"/>
</dbReference>
<evidence type="ECO:0000256" key="12">
    <source>
        <dbReference type="PROSITE-ProRule" id="PRU00703"/>
    </source>
</evidence>
<dbReference type="InterPro" id="IPR001926">
    <property type="entry name" value="TrpB-like_PALP"/>
</dbReference>
<evidence type="ECO:0000256" key="2">
    <source>
        <dbReference type="ARBA" id="ARBA00005003"/>
    </source>
</evidence>
<dbReference type="InterPro" id="IPR046342">
    <property type="entry name" value="CBS_dom_sf"/>
</dbReference>
<name>A0A1X7URA7_AMPQE</name>
<organism evidence="15">
    <name type="scientific">Amphimedon queenslandica</name>
    <name type="common">Sponge</name>
    <dbReference type="NCBI Taxonomy" id="400682"/>
    <lineage>
        <taxon>Eukaryota</taxon>
        <taxon>Metazoa</taxon>
        <taxon>Porifera</taxon>
        <taxon>Demospongiae</taxon>
        <taxon>Heteroscleromorpha</taxon>
        <taxon>Haplosclerida</taxon>
        <taxon>Niphatidae</taxon>
        <taxon>Amphimedon</taxon>
    </lineage>
</organism>
<dbReference type="OrthoDB" id="728at2759"/>
<evidence type="ECO:0000256" key="3">
    <source>
        <dbReference type="ARBA" id="ARBA00007103"/>
    </source>
</evidence>
<evidence type="ECO:0000259" key="14">
    <source>
        <dbReference type="PROSITE" id="PS51371"/>
    </source>
</evidence>
<dbReference type="Proteomes" id="UP000007879">
    <property type="component" value="Unassembled WGS sequence"/>
</dbReference>
<dbReference type="InterPro" id="IPR000644">
    <property type="entry name" value="CBS_dom"/>
</dbReference>
<evidence type="ECO:0000256" key="7">
    <source>
        <dbReference type="ARBA" id="ARBA00023192"/>
    </source>
</evidence>
<comment type="cofactor">
    <cofactor evidence="1 13">
        <name>pyridoxal 5'-phosphate</name>
        <dbReference type="ChEBI" id="CHEBI:597326"/>
    </cofactor>
</comment>
<comment type="similarity">
    <text evidence="3 13">Belongs to the cysteine synthase/cystathionine beta-synthase family.</text>
</comment>
<dbReference type="NCBIfam" id="TIGR01137">
    <property type="entry name" value="cysta_beta"/>
    <property type="match status" value="1"/>
</dbReference>
<comment type="pathway">
    <text evidence="2">Amino-acid biosynthesis; L-cysteine biosynthesis; L-cysteine from L-homocysteine and L-serine: step 1/2.</text>
</comment>
<dbReference type="STRING" id="400682.A0A1X7URA7"/>
<dbReference type="EnsemblMetazoa" id="XM_019997414.1">
    <property type="protein sequence ID" value="XP_019852973.1"/>
    <property type="gene ID" value="LOC100634898"/>
</dbReference>
<keyword evidence="8 13" id="KW-0456">Lyase</keyword>
<dbReference type="SUPFAM" id="SSF54631">
    <property type="entry name" value="CBS-domain pair"/>
    <property type="match status" value="1"/>
</dbReference>
<reference evidence="15" key="2">
    <citation type="submission" date="2017-05" db="UniProtKB">
        <authorList>
            <consortium name="EnsemblMetazoa"/>
        </authorList>
    </citation>
    <scope>IDENTIFICATION</scope>
</reference>
<dbReference type="InParanoid" id="A0A1X7URA7"/>
<evidence type="ECO:0000313" key="15">
    <source>
        <dbReference type="EnsemblMetazoa" id="Aqu2.1.29927_001"/>
    </source>
</evidence>
<evidence type="ECO:0000256" key="1">
    <source>
        <dbReference type="ARBA" id="ARBA00001933"/>
    </source>
</evidence>
<evidence type="ECO:0000256" key="5">
    <source>
        <dbReference type="ARBA" id="ARBA00022898"/>
    </source>
</evidence>
<dbReference type="InterPro" id="IPR050214">
    <property type="entry name" value="Cys_Synth/Cystath_Beta-Synth"/>
</dbReference>
<sequence length="527" mass="57288">MADISKLKTSMEGIVLPDAAPKCKWSLDKKDASCPVPHTFNPPRKAVSHCSVLPSVLDAYGHTPLIQLNKIAKSEGIECELLAKCEFMNPGGSIKDRIAVRMIEEAERSGAIKPGDTLIEPTSGNTGIGLALVAAVKGYRLILVMLDKNSLEKDVVLKALGAEIIRVPAAPFGTSDHYISIAHRLQREIPNSFIFDQYKNPWNAIAHYDTTGEEILEQTGGNVDMVVIGAGTCGTLTGVARKIKERQPNCKVVAVDPYGSILASPPELNDGPIKSYLVEGIGKKFFPAGMDRTITDKWYKMHDKDGFLYARKLINDEGLLCGGSSGSALAGAIKAIKDFNFGKGQRCVVILPDSIRNYMSRFVNDDWMIDKGFLELPAKLTTQWWWNKPVSELEFSTPASLKADITCSEAIKLFKDEGVDFIPVLGKFGDPVGVASVSDMTKKMSTAQVEGTDPVSKVMLKKFEMFEMTGTLGQVSRALNRDNYALVSKAPSASSSLKHSQVIGVITGTDFLNYISAPPSIQNGLHE</sequence>
<evidence type="ECO:0000256" key="9">
    <source>
        <dbReference type="ARBA" id="ARBA00026192"/>
    </source>
</evidence>
<dbReference type="InterPro" id="IPR005857">
    <property type="entry name" value="Cysta_beta_synth"/>
</dbReference>
<evidence type="ECO:0000256" key="10">
    <source>
        <dbReference type="ARBA" id="ARBA00045425"/>
    </source>
</evidence>
<keyword evidence="5 13" id="KW-0663">Pyridoxal phosphate</keyword>
<dbReference type="GO" id="GO:0004122">
    <property type="term" value="F:cystathionine beta-synthase activity"/>
    <property type="evidence" value="ECO:0007669"/>
    <property type="project" value="UniProtKB-UniRule"/>
</dbReference>
<keyword evidence="7 13" id="KW-0198">Cysteine biosynthesis</keyword>
<dbReference type="Gene3D" id="3.40.50.1100">
    <property type="match status" value="2"/>
</dbReference>
<evidence type="ECO:0000256" key="6">
    <source>
        <dbReference type="ARBA" id="ARBA00023122"/>
    </source>
</evidence>
<gene>
    <name evidence="15" type="primary">100634898</name>
</gene>
<keyword evidence="16" id="KW-1185">Reference proteome</keyword>
<dbReference type="GO" id="GO:0005737">
    <property type="term" value="C:cytoplasm"/>
    <property type="evidence" value="ECO:0007669"/>
    <property type="project" value="InterPro"/>
</dbReference>
<feature type="domain" description="CBS" evidence="14">
    <location>
        <begin position="390"/>
        <end position="454"/>
    </location>
</feature>
<dbReference type="Pfam" id="PF00291">
    <property type="entry name" value="PALP"/>
    <property type="match status" value="1"/>
</dbReference>
<accession>A0A1X7URA7</accession>
<evidence type="ECO:0000256" key="13">
    <source>
        <dbReference type="RuleBase" id="RU361204"/>
    </source>
</evidence>
<evidence type="ECO:0000313" key="16">
    <source>
        <dbReference type="Proteomes" id="UP000007879"/>
    </source>
</evidence>
<comment type="function">
    <text evidence="10">Hydro-lyase catalyzing the first step of the transsulfuration pathway, where the hydroxyl group of L-serine is displaced by L-homocysteine in a beta-replacement reaction to form L-cystathionine, the precursor of L-cysteine. This catabolic route allows the elimination of L-methionine and the toxic metabolite L-homocysteine. Also involved in the production of hydrogen sulfide, a gasotransmitter with signaling and cytoprotective effects on neurons.</text>
</comment>
<dbReference type="FunFam" id="3.40.50.1100:FF:000003">
    <property type="entry name" value="Cystathionine beta-synthase"/>
    <property type="match status" value="1"/>
</dbReference>
<dbReference type="PROSITE" id="PS00901">
    <property type="entry name" value="CYS_SYNTHASE"/>
    <property type="match status" value="1"/>
</dbReference>
<proteinExistence type="inferred from homology"/>
<evidence type="ECO:0000256" key="8">
    <source>
        <dbReference type="ARBA" id="ARBA00023239"/>
    </source>
</evidence>
<evidence type="ECO:0000256" key="11">
    <source>
        <dbReference type="ARBA" id="ARBA00047490"/>
    </source>
</evidence>
<dbReference type="UniPathway" id="UPA00136">
    <property type="reaction ID" value="UER00201"/>
</dbReference>
<dbReference type="Pfam" id="PF00571">
    <property type="entry name" value="CBS"/>
    <property type="match status" value="1"/>
</dbReference>
<dbReference type="GO" id="GO:0019343">
    <property type="term" value="P:cysteine biosynthetic process via cystathionine"/>
    <property type="evidence" value="ECO:0007669"/>
    <property type="project" value="UniProtKB-UniRule"/>
</dbReference>
<keyword evidence="13" id="KW-0028">Amino-acid biosynthesis</keyword>
<dbReference type="EnsemblMetazoa" id="Aqu2.1.29927_001">
    <property type="protein sequence ID" value="Aqu2.1.29927_001"/>
    <property type="gene ID" value="Aqu2.1.29927"/>
</dbReference>
<evidence type="ECO:0000256" key="4">
    <source>
        <dbReference type="ARBA" id="ARBA00012041"/>
    </source>
</evidence>